<name>A0ABT4CVZ6_9CLOT</name>
<organism evidence="3 4">
    <name type="scientific">Clostridium aestuarii</name>
    <dbReference type="NCBI Taxonomy" id="338193"/>
    <lineage>
        <taxon>Bacteria</taxon>
        <taxon>Bacillati</taxon>
        <taxon>Bacillota</taxon>
        <taxon>Clostridia</taxon>
        <taxon>Eubacteriales</taxon>
        <taxon>Clostridiaceae</taxon>
        <taxon>Clostridium</taxon>
    </lineage>
</organism>
<feature type="domain" description="Lactate racemase C-terminal" evidence="2">
    <location>
        <begin position="268"/>
        <end position="408"/>
    </location>
</feature>
<proteinExistence type="predicted"/>
<dbReference type="Proteomes" id="UP001078443">
    <property type="component" value="Unassembled WGS sequence"/>
</dbReference>
<evidence type="ECO:0000313" key="4">
    <source>
        <dbReference type="Proteomes" id="UP001078443"/>
    </source>
</evidence>
<protein>
    <submittedName>
        <fullName evidence="3">Nickel-dependent lactate racemase</fullName>
    </submittedName>
</protein>
<evidence type="ECO:0000313" key="3">
    <source>
        <dbReference type="EMBL" id="MCY6483136.1"/>
    </source>
</evidence>
<dbReference type="Gene3D" id="3.40.50.11440">
    <property type="match status" value="1"/>
</dbReference>
<dbReference type="InterPro" id="IPR047926">
    <property type="entry name" value="Ni_dep_LarA"/>
</dbReference>
<dbReference type="Pfam" id="PF21113">
    <property type="entry name" value="LarA_C"/>
    <property type="match status" value="1"/>
</dbReference>
<keyword evidence="4" id="KW-1185">Reference proteome</keyword>
<accession>A0ABT4CVZ6</accession>
<dbReference type="EMBL" id="JAPQER010000001">
    <property type="protein sequence ID" value="MCY6483136.1"/>
    <property type="molecule type" value="Genomic_DNA"/>
</dbReference>
<evidence type="ECO:0000259" key="2">
    <source>
        <dbReference type="Pfam" id="PF21113"/>
    </source>
</evidence>
<sequence length="419" mass="47029">MKCSIGFGKNKMNFEIDEKNLLGNILPNKLEIDLMGQEEVKRALKNPVNSKRLKDIVKPDEKIVIITSDITRPMPSKIVLPIIINELYGSGVSSEDITIVFALGSHRFHTEEEKKYLVGEEIYNNIRCIDSDTNDCVNLGYTKNRTPVEIFTEVAKADKRICLGNIEYHYFAGYSGGAKAIMPGVSTKNAIQANHSRMVEEEAKTGNLKTNPVRVDIDEVQKFVPIDFMLNVVLNEKKQIIKAVAGHYIDAHREGCKFLDDFYKIKIKEKADIVITTPGGYPKDLNLYQAQKALDNAKHAVKEDGIIIVAASCKEGLGSKVFEEWMMEAQKPEDMIKKIKKNFQLGGHKAASIAMILQKAKIFLVSEMEQEFVKSIFMNPFVDVQNALDEAFKEKGKEATVLIMPLGGSTLPVLEEKRL</sequence>
<dbReference type="PANTHER" id="PTHR33171">
    <property type="entry name" value="LAR_N DOMAIN-CONTAINING PROTEIN"/>
    <property type="match status" value="1"/>
</dbReference>
<dbReference type="InterPro" id="IPR048068">
    <property type="entry name" value="LarA-like"/>
</dbReference>
<dbReference type="RefSeq" id="WP_268039395.1">
    <property type="nucleotide sequence ID" value="NZ_JAPQER010000001.1"/>
</dbReference>
<dbReference type="Gene3D" id="3.90.226.30">
    <property type="match status" value="1"/>
</dbReference>
<comment type="caution">
    <text evidence="3">The sequence shown here is derived from an EMBL/GenBank/DDBJ whole genome shotgun (WGS) entry which is preliminary data.</text>
</comment>
<reference evidence="3" key="1">
    <citation type="submission" date="2022-12" db="EMBL/GenBank/DDBJ databases">
        <authorList>
            <person name="Wang J."/>
        </authorList>
    </citation>
    <scope>NUCLEOTIDE SEQUENCE</scope>
    <source>
        <strain evidence="3">HY-45-18</strain>
    </source>
</reference>
<feature type="domain" description="LarA-like N-terminal" evidence="1">
    <location>
        <begin position="7"/>
        <end position="205"/>
    </location>
</feature>
<gene>
    <name evidence="3" type="primary">larA</name>
    <name evidence="3" type="ORF">OW763_02045</name>
</gene>
<dbReference type="PANTHER" id="PTHR33171:SF17">
    <property type="entry name" value="LARA-LIKE N-TERMINAL DOMAIN-CONTAINING PROTEIN"/>
    <property type="match status" value="1"/>
</dbReference>
<dbReference type="InterPro" id="IPR048520">
    <property type="entry name" value="LarA_C"/>
</dbReference>
<evidence type="ECO:0000259" key="1">
    <source>
        <dbReference type="Pfam" id="PF09861"/>
    </source>
</evidence>
<dbReference type="InterPro" id="IPR043166">
    <property type="entry name" value="LarA-like_C"/>
</dbReference>
<dbReference type="Pfam" id="PF09861">
    <property type="entry name" value="Lar_N"/>
    <property type="match status" value="1"/>
</dbReference>
<dbReference type="NCBIfam" id="NF033504">
    <property type="entry name" value="Ni_dep_LarA"/>
    <property type="match status" value="1"/>
</dbReference>
<dbReference type="InterPro" id="IPR018657">
    <property type="entry name" value="LarA-like_N"/>
</dbReference>